<name>A0A9P2XK62_ACIBA</name>
<dbReference type="GO" id="GO:0008168">
    <property type="term" value="F:methyltransferase activity"/>
    <property type="evidence" value="ECO:0007669"/>
    <property type="project" value="UniProtKB-KW"/>
</dbReference>
<evidence type="ECO:0000313" key="1">
    <source>
        <dbReference type="EMBL" id="EXB63985.1"/>
    </source>
</evidence>
<organism evidence="1 2">
    <name type="scientific">Acinetobacter baumannii 1462234</name>
    <dbReference type="NCBI Taxonomy" id="1310646"/>
    <lineage>
        <taxon>Bacteria</taxon>
        <taxon>Pseudomonadati</taxon>
        <taxon>Pseudomonadota</taxon>
        <taxon>Gammaproteobacteria</taxon>
        <taxon>Moraxellales</taxon>
        <taxon>Moraxellaceae</taxon>
        <taxon>Acinetobacter</taxon>
        <taxon>Acinetobacter calcoaceticus/baumannii complex</taxon>
    </lineage>
</organism>
<dbReference type="EMBL" id="JEWR01000012">
    <property type="protein sequence ID" value="EXB63985.1"/>
    <property type="molecule type" value="Genomic_DNA"/>
</dbReference>
<protein>
    <submittedName>
        <fullName evidence="1">Methyltransferase domain protein</fullName>
    </submittedName>
</protein>
<keyword evidence="1" id="KW-0489">Methyltransferase</keyword>
<reference evidence="1 2" key="1">
    <citation type="submission" date="2014-02" db="EMBL/GenBank/DDBJ databases">
        <title>Comparative genomics and transcriptomics to identify genetic mechanisms underlying the emergence of carbapenem resistant Acinetobacter baumannii (CRAb).</title>
        <authorList>
            <person name="Harris A.D."/>
            <person name="Johnson K.J."/>
            <person name="George J."/>
            <person name="Shefchek K."/>
            <person name="Daugherty S.C."/>
            <person name="Parankush S."/>
            <person name="Sadzewicz L."/>
            <person name="Tallon L."/>
            <person name="Sengamalay N."/>
            <person name="Hazen T.H."/>
            <person name="Rasko D.A."/>
        </authorList>
    </citation>
    <scope>NUCLEOTIDE SEQUENCE [LARGE SCALE GENOMIC DNA]</scope>
    <source>
        <strain evidence="1 2">1462234</strain>
    </source>
</reference>
<keyword evidence="1" id="KW-0808">Transferase</keyword>
<dbReference type="AlphaFoldDB" id="A0A9P2XK62"/>
<sequence length="43" mass="4891">MTQPDAKIMAQIQALKEMYGIKKQTLELLLQDQLPIENIGCKC</sequence>
<gene>
    <name evidence="1" type="ORF">J545_1450</name>
</gene>
<evidence type="ECO:0000313" key="2">
    <source>
        <dbReference type="Proteomes" id="UP000020865"/>
    </source>
</evidence>
<accession>A0A9P2XK62</accession>
<dbReference type="GO" id="GO:0032259">
    <property type="term" value="P:methylation"/>
    <property type="evidence" value="ECO:0007669"/>
    <property type="project" value="UniProtKB-KW"/>
</dbReference>
<dbReference type="Proteomes" id="UP000020865">
    <property type="component" value="Unassembled WGS sequence"/>
</dbReference>
<proteinExistence type="predicted"/>
<comment type="caution">
    <text evidence="1">The sequence shown here is derived from an EMBL/GenBank/DDBJ whole genome shotgun (WGS) entry which is preliminary data.</text>
</comment>